<keyword evidence="5 8" id="KW-0812">Transmembrane</keyword>
<evidence type="ECO:0000313" key="9">
    <source>
        <dbReference type="EMBL" id="WNH02458.1"/>
    </source>
</evidence>
<feature type="transmembrane region" description="Helical" evidence="8">
    <location>
        <begin position="263"/>
        <end position="285"/>
    </location>
</feature>
<keyword evidence="4" id="KW-1003">Cell membrane</keyword>
<evidence type="ECO:0000256" key="3">
    <source>
        <dbReference type="ARBA" id="ARBA00022448"/>
    </source>
</evidence>
<feature type="transmembrane region" description="Helical" evidence="8">
    <location>
        <begin position="166"/>
        <end position="185"/>
    </location>
</feature>
<evidence type="ECO:0000256" key="5">
    <source>
        <dbReference type="ARBA" id="ARBA00022692"/>
    </source>
</evidence>
<dbReference type="Pfam" id="PF03547">
    <property type="entry name" value="Mem_trans"/>
    <property type="match status" value="1"/>
</dbReference>
<comment type="similarity">
    <text evidence="2">Belongs to the auxin efflux carrier (TC 2.A.69) family.</text>
</comment>
<evidence type="ECO:0000256" key="7">
    <source>
        <dbReference type="ARBA" id="ARBA00023136"/>
    </source>
</evidence>
<proteinExistence type="inferred from homology"/>
<dbReference type="PANTHER" id="PTHR36838:SF3">
    <property type="entry name" value="TRANSPORTER AUXIN EFFLUX CARRIER EC FAMILY"/>
    <property type="match status" value="1"/>
</dbReference>
<feature type="transmembrane region" description="Helical" evidence="8">
    <location>
        <begin position="35"/>
        <end position="54"/>
    </location>
</feature>
<reference evidence="9 10" key="1">
    <citation type="journal article" date="2023" name="Access Microbiol">
        <title>The genome of a steinernematid-associated Pseudomonas piscis bacterium encodes the biosynthesis of insect toxins.</title>
        <authorList>
            <person name="Awori R.M."/>
            <person name="Hendre P."/>
            <person name="Amugune N.O."/>
        </authorList>
    </citation>
    <scope>NUCLEOTIDE SEQUENCE [LARGE SCALE GENOMIC DNA]</scope>
    <source>
        <strain evidence="9 10">97</strain>
    </source>
</reference>
<evidence type="ECO:0000256" key="2">
    <source>
        <dbReference type="ARBA" id="ARBA00010145"/>
    </source>
</evidence>
<organism evidence="9 10">
    <name type="scientific">Xenorhabdus griffiniae</name>
    <dbReference type="NCBI Taxonomy" id="351672"/>
    <lineage>
        <taxon>Bacteria</taxon>
        <taxon>Pseudomonadati</taxon>
        <taxon>Pseudomonadota</taxon>
        <taxon>Gammaproteobacteria</taxon>
        <taxon>Enterobacterales</taxon>
        <taxon>Morganellaceae</taxon>
        <taxon>Xenorhabdus</taxon>
    </lineage>
</organism>
<feature type="transmembrane region" description="Helical" evidence="8">
    <location>
        <begin position="6"/>
        <end position="23"/>
    </location>
</feature>
<dbReference type="InterPro" id="IPR038770">
    <property type="entry name" value="Na+/solute_symporter_sf"/>
</dbReference>
<keyword evidence="10" id="KW-1185">Reference proteome</keyword>
<name>A0ABY9XIM4_9GAMM</name>
<feature type="transmembrane region" description="Helical" evidence="8">
    <location>
        <begin position="297"/>
        <end position="317"/>
    </location>
</feature>
<dbReference type="PANTHER" id="PTHR36838">
    <property type="entry name" value="AUXIN EFFLUX CARRIER FAMILY PROTEIN"/>
    <property type="match status" value="1"/>
</dbReference>
<keyword evidence="7 8" id="KW-0472">Membrane</keyword>
<keyword evidence="6 8" id="KW-1133">Transmembrane helix</keyword>
<dbReference type="Proteomes" id="UP001300348">
    <property type="component" value="Chromosome"/>
</dbReference>
<dbReference type="GeneID" id="88854202"/>
<feature type="transmembrane region" description="Helical" evidence="8">
    <location>
        <begin position="237"/>
        <end position="257"/>
    </location>
</feature>
<comment type="subcellular location">
    <subcellularLocation>
        <location evidence="1">Cell membrane</location>
        <topology evidence="1">Multi-pass membrane protein</topology>
    </subcellularLocation>
</comment>
<keyword evidence="3" id="KW-0813">Transport</keyword>
<evidence type="ECO:0000256" key="1">
    <source>
        <dbReference type="ARBA" id="ARBA00004651"/>
    </source>
</evidence>
<evidence type="ECO:0000313" key="10">
    <source>
        <dbReference type="Proteomes" id="UP001300348"/>
    </source>
</evidence>
<evidence type="ECO:0000256" key="8">
    <source>
        <dbReference type="SAM" id="Phobius"/>
    </source>
</evidence>
<feature type="transmembrane region" description="Helical" evidence="8">
    <location>
        <begin position="60"/>
        <end position="81"/>
    </location>
</feature>
<dbReference type="EMBL" id="CP133647">
    <property type="protein sequence ID" value="WNH02458.1"/>
    <property type="molecule type" value="Genomic_DNA"/>
</dbReference>
<protein>
    <submittedName>
        <fullName evidence="9">AEC family transporter</fullName>
    </submittedName>
</protein>
<dbReference type="RefSeq" id="WP_189759341.1">
    <property type="nucleotide sequence ID" value="NZ_CAWPOC010000135.1"/>
</dbReference>
<dbReference type="Gene3D" id="1.20.1530.20">
    <property type="match status" value="2"/>
</dbReference>
<feature type="transmembrane region" description="Helical" evidence="8">
    <location>
        <begin position="197"/>
        <end position="216"/>
    </location>
</feature>
<feature type="transmembrane region" description="Helical" evidence="8">
    <location>
        <begin position="121"/>
        <end position="145"/>
    </location>
</feature>
<accession>A0ABY9XIM4</accession>
<dbReference type="InterPro" id="IPR004776">
    <property type="entry name" value="Mem_transp_PIN-like"/>
</dbReference>
<feature type="transmembrane region" description="Helical" evidence="8">
    <location>
        <begin position="93"/>
        <end position="115"/>
    </location>
</feature>
<sequence>MFMIVAPIFLVIFIGYCFGRLRPDSGHSDKLINDYVLYIALPALLFLAIARADVSELQQWGFIVASLAGIGVVYVLGVLVAKIMGIGLPQSSLLGMGACYGTTGYMGVPILISVYGESAALPAAIATILHNIPAIIAVIITYDVLSIRQSGSNISISRSLVRSLKVTLSNPLTISVIAGLIFVYFEIPVPKFLQSLAAFLGNAAGPTALFALGLGLSRLKVKEHINAEALKLVVPMLLLKLGIQPLVTFICAYYLFGMQQADNIWLIAAIIMAAQPIGAGVYVFANKYGFKQETISLSIIISLFIALVTIPIVLQLLSG</sequence>
<evidence type="ECO:0000256" key="6">
    <source>
        <dbReference type="ARBA" id="ARBA00022989"/>
    </source>
</evidence>
<gene>
    <name evidence="9" type="ORF">QL112_001555</name>
</gene>
<evidence type="ECO:0000256" key="4">
    <source>
        <dbReference type="ARBA" id="ARBA00022475"/>
    </source>
</evidence>